<dbReference type="RefSeq" id="WP_077100432.1">
    <property type="nucleotide sequence ID" value="NZ_LT717701.1"/>
</dbReference>
<dbReference type="EMBL" id="FTRV01000013">
    <property type="protein sequence ID" value="SPM29685.1"/>
    <property type="molecule type" value="Genomic_DNA"/>
</dbReference>
<keyword evidence="11" id="KW-1185">Reference proteome</keyword>
<sequence>MLFAALRDMQWRRRRLVIAIISTGLVFAMTLVLTGLANGFRVEAQRTVDAMGVDAFVVKAGAAGPFLGATPFAQVDVPRVAAAPGVVAAAPLATAASTIREGTSARNATAFGAPAHGPGMPRVSEGQTPTTPDEVEVSSTLGKHIGEDLQVGARTLRIVGIVPNATALAKTPCIFLTTEGLQQLAYNGQPMITSIGIVGSPRQLPDGYQTVDRATGVTDLMRPLNVAVSAITIVAFLLWIVAVLIVGSLVYLSALERLRDFAVFKAIGVPTRSILAGLALQAVVVALVAAAVGVVLAQLLAPLFPMIVVVPVSAYLALPVIAIAIGLLASVAGLRRAVAVDPALAFGGP</sequence>
<keyword evidence="3" id="KW-1003">Cell membrane</keyword>
<proteinExistence type="predicted"/>
<keyword evidence="5 8" id="KW-1133">Transmembrane helix</keyword>
<feature type="transmembrane region" description="Helical" evidence="8">
    <location>
        <begin position="226"/>
        <end position="252"/>
    </location>
</feature>
<evidence type="ECO:0000256" key="7">
    <source>
        <dbReference type="SAM" id="MobiDB-lite"/>
    </source>
</evidence>
<evidence type="ECO:0000256" key="1">
    <source>
        <dbReference type="ARBA" id="ARBA00004651"/>
    </source>
</evidence>
<evidence type="ECO:0000256" key="4">
    <source>
        <dbReference type="ARBA" id="ARBA00022692"/>
    </source>
</evidence>
<dbReference type="OrthoDB" id="7298150at2"/>
<gene>
    <name evidence="10" type="ORF">MTAB308_3177</name>
</gene>
<dbReference type="PANTHER" id="PTHR43738">
    <property type="entry name" value="ABC TRANSPORTER, MEMBRANE PROTEIN"/>
    <property type="match status" value="1"/>
</dbReference>
<organism evidence="10 11">
    <name type="scientific">Mycobacterium terramassiliense</name>
    <dbReference type="NCBI Taxonomy" id="1841859"/>
    <lineage>
        <taxon>Bacteria</taxon>
        <taxon>Bacillati</taxon>
        <taxon>Actinomycetota</taxon>
        <taxon>Actinomycetes</taxon>
        <taxon>Mycobacteriales</taxon>
        <taxon>Mycobacteriaceae</taxon>
        <taxon>Mycobacterium</taxon>
    </lineage>
</organism>
<dbReference type="InterPro" id="IPR051125">
    <property type="entry name" value="ABC-4/HrtB_transporter"/>
</dbReference>
<feature type="domain" description="ABC3 transporter permease C-terminal" evidence="9">
    <location>
        <begin position="233"/>
        <end position="339"/>
    </location>
</feature>
<evidence type="ECO:0000313" key="10">
    <source>
        <dbReference type="EMBL" id="SPM29685.1"/>
    </source>
</evidence>
<evidence type="ECO:0000256" key="5">
    <source>
        <dbReference type="ARBA" id="ARBA00022989"/>
    </source>
</evidence>
<keyword evidence="2" id="KW-0813">Transport</keyword>
<name>A0A2U3NDV5_9MYCO</name>
<evidence type="ECO:0000256" key="2">
    <source>
        <dbReference type="ARBA" id="ARBA00022448"/>
    </source>
</evidence>
<feature type="transmembrane region" description="Helical" evidence="8">
    <location>
        <begin position="303"/>
        <end position="329"/>
    </location>
</feature>
<dbReference type="STRING" id="1841859.GCA_900157385_03177"/>
<evidence type="ECO:0000313" key="11">
    <source>
        <dbReference type="Proteomes" id="UP000241595"/>
    </source>
</evidence>
<dbReference type="GO" id="GO:0005886">
    <property type="term" value="C:plasma membrane"/>
    <property type="evidence" value="ECO:0007669"/>
    <property type="project" value="UniProtKB-SubCell"/>
</dbReference>
<accession>A0A2U3NDV5</accession>
<keyword evidence="4 8" id="KW-0812">Transmembrane</keyword>
<dbReference type="InterPro" id="IPR003838">
    <property type="entry name" value="ABC3_permease_C"/>
</dbReference>
<evidence type="ECO:0000256" key="3">
    <source>
        <dbReference type="ARBA" id="ARBA00022475"/>
    </source>
</evidence>
<evidence type="ECO:0000256" key="6">
    <source>
        <dbReference type="ARBA" id="ARBA00023136"/>
    </source>
</evidence>
<evidence type="ECO:0000259" key="9">
    <source>
        <dbReference type="Pfam" id="PF02687"/>
    </source>
</evidence>
<dbReference type="AlphaFoldDB" id="A0A2U3NDV5"/>
<comment type="subcellular location">
    <subcellularLocation>
        <location evidence="1">Cell membrane</location>
        <topology evidence="1">Multi-pass membrane protein</topology>
    </subcellularLocation>
</comment>
<feature type="region of interest" description="Disordered" evidence="7">
    <location>
        <begin position="109"/>
        <end position="133"/>
    </location>
</feature>
<dbReference type="Pfam" id="PF02687">
    <property type="entry name" value="FtsX"/>
    <property type="match status" value="1"/>
</dbReference>
<evidence type="ECO:0000256" key="8">
    <source>
        <dbReference type="SAM" id="Phobius"/>
    </source>
</evidence>
<feature type="transmembrane region" description="Helical" evidence="8">
    <location>
        <begin position="273"/>
        <end position="297"/>
    </location>
</feature>
<dbReference type="Proteomes" id="UP000241595">
    <property type="component" value="Unassembled WGS sequence"/>
</dbReference>
<protein>
    <submittedName>
        <fullName evidence="10">ABC-type antimicrobial peptide transport system, permease component</fullName>
    </submittedName>
</protein>
<keyword evidence="6 8" id="KW-0472">Membrane</keyword>
<dbReference type="PANTHER" id="PTHR43738:SF1">
    <property type="entry name" value="HEMIN TRANSPORT SYSTEM PERMEASE PROTEIN HRTB-RELATED"/>
    <property type="match status" value="1"/>
</dbReference>
<reference evidence="10 11" key="1">
    <citation type="submission" date="2017-01" db="EMBL/GenBank/DDBJ databases">
        <authorList>
            <consortium name="Urmite Genomes"/>
        </authorList>
    </citation>
    <scope>NUCLEOTIDE SEQUENCE [LARGE SCALE GENOMIC DNA]</scope>
    <source>
        <strain evidence="10 11">AB308</strain>
    </source>
</reference>